<keyword evidence="2" id="KW-0472">Membrane</keyword>
<evidence type="ECO:0000259" key="3">
    <source>
        <dbReference type="PROSITE" id="PS51746"/>
    </source>
</evidence>
<keyword evidence="5" id="KW-1185">Reference proteome</keyword>
<dbReference type="InterPro" id="IPR001932">
    <property type="entry name" value="PPM-type_phosphatase-like_dom"/>
</dbReference>
<dbReference type="KEGG" id="dgi:Desgi_0157"/>
<feature type="transmembrane region" description="Helical" evidence="2">
    <location>
        <begin position="218"/>
        <end position="235"/>
    </location>
</feature>
<organism evidence="4 5">
    <name type="scientific">Desulfoscipio gibsoniae DSM 7213</name>
    <dbReference type="NCBI Taxonomy" id="767817"/>
    <lineage>
        <taxon>Bacteria</taxon>
        <taxon>Bacillati</taxon>
        <taxon>Bacillota</taxon>
        <taxon>Clostridia</taxon>
        <taxon>Eubacteriales</taxon>
        <taxon>Desulfallaceae</taxon>
        <taxon>Desulfoscipio</taxon>
    </lineage>
</organism>
<dbReference type="Proteomes" id="UP000013520">
    <property type="component" value="Chromosome"/>
</dbReference>
<keyword evidence="2" id="KW-1133">Transmembrane helix</keyword>
<dbReference type="PANTHER" id="PTHR43156">
    <property type="entry name" value="STAGE II SPORULATION PROTEIN E-RELATED"/>
    <property type="match status" value="1"/>
</dbReference>
<dbReference type="Pfam" id="PF19732">
    <property type="entry name" value="SpoIIE_N"/>
    <property type="match status" value="1"/>
</dbReference>
<name>R4KJG4_9FIRM</name>
<dbReference type="eggNOG" id="COG2208">
    <property type="taxonomic scope" value="Bacteria"/>
</dbReference>
<feature type="transmembrane region" description="Helical" evidence="2">
    <location>
        <begin position="132"/>
        <end position="148"/>
    </location>
</feature>
<evidence type="ECO:0000313" key="4">
    <source>
        <dbReference type="EMBL" id="AGK99770.1"/>
    </source>
</evidence>
<dbReference type="Gene3D" id="3.60.40.10">
    <property type="entry name" value="PPM-type phosphatase domain"/>
    <property type="match status" value="1"/>
</dbReference>
<dbReference type="InterPro" id="IPR045768">
    <property type="entry name" value="SpoIIE_N"/>
</dbReference>
<sequence length="840" mass="90895">MLLLYPLICNIMDLTLWRKGVDLLFEKAEIYSRQRSKEGQYKYDDYTAGCCKSRRLHFFTGLRLRDGVGLVALLAAGFLLGRAFLLGELLPFGVALVAAGFVYHRESALAALIGAALGLCTVVSGWELAARMVALVAVGVAALAVPLHSALLRIWLGGAVLAVLVVTGTGYVAVTGPNTYDYVRVLFEAIFGALLAVAYGAAFGGLRRYATGQQVNGEQVFCFIVLLLSIVAAAGQVRWGMLTPGGILAAFIVLVAGYIGGAGLGAAAGAVIGVVPGLVFTVSPAALGAFAFAGFLGGLCRGMKRIGVVSGFLLGGTLLTVYLGSGRDIAGLMVETALAGLVFLILPKTVFTAIQKNMPVAGPWLATAQLAEGEQNSIKGRLKRWQTVFEEVSRTYDQVSGALDPQGKDTGWQSSIKEIKNMVCNDCVLIKVCWEREFQRTLKHVESCFAVAQGNGRVTVEDLDKSLSQRCARPRELIMGINCCYQLWRMQQFLGQRLWESRELVSVQLRGMRGVIENLARELEAGSDTWWRRAEYFKQSLKQSGIPVASLVLYPSVRGYEVEVAMPACTGKRKCIYDVAPLLSQLTGENLVTSHTDCVIWEDKDFCTFRLYPDLNYQLGLGLARCPGKGNDISGDSCTVMHLSDGRLSILISDGMGSGVTARSESETTLSLLQKLLKVGYSRDLAIRMVNSVMMRHCPDEDNFATVDMCVADLYGGKLEMVKIGAPPSFLVRQNHVQVIQASSLPVGIVDDINIFSQHSEMDNGNMLVMVTDGVTDAYPGNAENEEWITSVLREIVDLPPQEVAELILRLAISGAGEGRQVADDMTVLVARLKNSCIDN</sequence>
<protein>
    <submittedName>
        <fullName evidence="4">Stage II sporulation protein E</fullName>
    </submittedName>
</protein>
<dbReference type="InterPro" id="IPR036457">
    <property type="entry name" value="PPM-type-like_dom_sf"/>
</dbReference>
<dbReference type="NCBIfam" id="TIGR02865">
    <property type="entry name" value="spore_II_E"/>
    <property type="match status" value="1"/>
</dbReference>
<feature type="transmembrane region" description="Helical" evidence="2">
    <location>
        <begin position="107"/>
        <end position="125"/>
    </location>
</feature>
<dbReference type="PROSITE" id="PS51746">
    <property type="entry name" value="PPM_2"/>
    <property type="match status" value="1"/>
</dbReference>
<feature type="transmembrane region" description="Helical" evidence="2">
    <location>
        <begin position="306"/>
        <end position="323"/>
    </location>
</feature>
<reference evidence="4 5" key="1">
    <citation type="submission" date="2012-01" db="EMBL/GenBank/DDBJ databases">
        <title>Complete sequence of Desulfotomaculum gibsoniae DSM 7213.</title>
        <authorList>
            <consortium name="US DOE Joint Genome Institute"/>
            <person name="Lucas S."/>
            <person name="Han J."/>
            <person name="Lapidus A."/>
            <person name="Cheng J.-F."/>
            <person name="Goodwin L."/>
            <person name="Pitluck S."/>
            <person name="Peters L."/>
            <person name="Ovchinnikova G."/>
            <person name="Teshima H."/>
            <person name="Detter J.C."/>
            <person name="Han C."/>
            <person name="Tapia R."/>
            <person name="Land M."/>
            <person name="Hauser L."/>
            <person name="Kyrpides N."/>
            <person name="Ivanova N."/>
            <person name="Pagani I."/>
            <person name="Parshina S."/>
            <person name="Plugge C."/>
            <person name="Muyzer G."/>
            <person name="Kuever J."/>
            <person name="Ivanova A."/>
            <person name="Nazina T."/>
            <person name="Klenk H.-P."/>
            <person name="Brambilla E."/>
            <person name="Spring S."/>
            <person name="Stams A.F."/>
            <person name="Woyke T."/>
        </authorList>
    </citation>
    <scope>NUCLEOTIDE SEQUENCE [LARGE SCALE GENOMIC DNA]</scope>
    <source>
        <strain evidence="4 5">DSM 7213</strain>
    </source>
</reference>
<dbReference type="PANTHER" id="PTHR43156:SF2">
    <property type="entry name" value="STAGE II SPORULATION PROTEIN E"/>
    <property type="match status" value="1"/>
</dbReference>
<proteinExistence type="predicted"/>
<feature type="transmembrane region" description="Helical" evidence="2">
    <location>
        <begin position="247"/>
        <end position="272"/>
    </location>
</feature>
<dbReference type="SMART" id="SM00331">
    <property type="entry name" value="PP2C_SIG"/>
    <property type="match status" value="1"/>
</dbReference>
<feature type="transmembrane region" description="Helical" evidence="2">
    <location>
        <begin position="329"/>
        <end position="346"/>
    </location>
</feature>
<dbReference type="InterPro" id="IPR014221">
    <property type="entry name" value="SpoII_E"/>
</dbReference>
<accession>R4KJG4</accession>
<dbReference type="EMBL" id="CP003273">
    <property type="protein sequence ID" value="AGK99770.1"/>
    <property type="molecule type" value="Genomic_DNA"/>
</dbReference>
<keyword evidence="1" id="KW-0378">Hydrolase</keyword>
<dbReference type="STRING" id="767817.Desgi_0157"/>
<keyword evidence="2" id="KW-0812">Transmembrane</keyword>
<feature type="transmembrane region" description="Helical" evidence="2">
    <location>
        <begin position="278"/>
        <end position="299"/>
    </location>
</feature>
<feature type="transmembrane region" description="Helical" evidence="2">
    <location>
        <begin position="186"/>
        <end position="206"/>
    </location>
</feature>
<feature type="domain" description="PPM-type phosphatase" evidence="3">
    <location>
        <begin position="620"/>
        <end position="833"/>
    </location>
</feature>
<dbReference type="HOGENOM" id="CLU_017349_0_0_9"/>
<gene>
    <name evidence="4" type="ORF">Desgi_0157</name>
</gene>
<dbReference type="AlphaFoldDB" id="R4KJG4"/>
<dbReference type="Pfam" id="PF07228">
    <property type="entry name" value="SpoIIE"/>
    <property type="match status" value="1"/>
</dbReference>
<evidence type="ECO:0000313" key="5">
    <source>
        <dbReference type="Proteomes" id="UP000013520"/>
    </source>
</evidence>
<evidence type="ECO:0000256" key="1">
    <source>
        <dbReference type="ARBA" id="ARBA00022801"/>
    </source>
</evidence>
<feature type="transmembrane region" description="Helical" evidence="2">
    <location>
        <begin position="154"/>
        <end position="174"/>
    </location>
</feature>
<dbReference type="SUPFAM" id="SSF81606">
    <property type="entry name" value="PP2C-like"/>
    <property type="match status" value="1"/>
</dbReference>
<evidence type="ECO:0000256" key="2">
    <source>
        <dbReference type="SAM" id="Phobius"/>
    </source>
</evidence>
<dbReference type="InterPro" id="IPR052016">
    <property type="entry name" value="Bact_Sigma-Reg"/>
</dbReference>
<dbReference type="GO" id="GO:0004722">
    <property type="term" value="F:protein serine/threonine phosphatase activity"/>
    <property type="evidence" value="ECO:0007669"/>
    <property type="project" value="InterPro"/>
</dbReference>